<dbReference type="InterPro" id="IPR020845">
    <property type="entry name" value="AMP-binding_CS"/>
</dbReference>
<dbReference type="STRING" id="1121937.GCA_000423125_02367"/>
<dbReference type="EMBL" id="DMND01000173">
    <property type="protein sequence ID" value="HAN28547.1"/>
    <property type="molecule type" value="Genomic_DNA"/>
</dbReference>
<name>A0A3C1KPG6_9GAMM</name>
<dbReference type="SUPFAM" id="SSF56801">
    <property type="entry name" value="Acetyl-CoA synthetase-like"/>
    <property type="match status" value="1"/>
</dbReference>
<comment type="caution">
    <text evidence="3">The sequence shown here is derived from an EMBL/GenBank/DDBJ whole genome shotgun (WGS) entry which is preliminary data.</text>
</comment>
<dbReference type="InterPro" id="IPR045851">
    <property type="entry name" value="AMP-bd_C_sf"/>
</dbReference>
<dbReference type="Gene3D" id="3.30.300.30">
    <property type="match status" value="1"/>
</dbReference>
<dbReference type="AlphaFoldDB" id="A0A3C1KPG6"/>
<proteinExistence type="predicted"/>
<dbReference type="Pfam" id="PF13193">
    <property type="entry name" value="AMP-binding_C"/>
    <property type="match status" value="1"/>
</dbReference>
<organism evidence="3 4">
    <name type="scientific">Haliea salexigens</name>
    <dbReference type="NCBI Taxonomy" id="287487"/>
    <lineage>
        <taxon>Bacteria</taxon>
        <taxon>Pseudomonadati</taxon>
        <taxon>Pseudomonadota</taxon>
        <taxon>Gammaproteobacteria</taxon>
        <taxon>Cellvibrionales</taxon>
        <taxon>Halieaceae</taxon>
        <taxon>Haliea</taxon>
    </lineage>
</organism>
<feature type="domain" description="AMP-dependent synthetase/ligase" evidence="1">
    <location>
        <begin position="28"/>
        <end position="396"/>
    </location>
</feature>
<dbReference type="GO" id="GO:0016878">
    <property type="term" value="F:acid-thiol ligase activity"/>
    <property type="evidence" value="ECO:0007669"/>
    <property type="project" value="UniProtKB-ARBA"/>
</dbReference>
<dbReference type="NCBIfam" id="TIGR03098">
    <property type="entry name" value="ligase_PEP_1"/>
    <property type="match status" value="1"/>
</dbReference>
<dbReference type="PANTHER" id="PTHR43767:SF1">
    <property type="entry name" value="NONRIBOSOMAL PEPTIDE SYNTHASE PES1 (EUROFUNG)-RELATED"/>
    <property type="match status" value="1"/>
</dbReference>
<dbReference type="PROSITE" id="PS00455">
    <property type="entry name" value="AMP_BINDING"/>
    <property type="match status" value="1"/>
</dbReference>
<accession>A0A3C1KPG6</accession>
<evidence type="ECO:0000259" key="2">
    <source>
        <dbReference type="Pfam" id="PF13193"/>
    </source>
</evidence>
<evidence type="ECO:0000313" key="3">
    <source>
        <dbReference type="EMBL" id="HAN28547.1"/>
    </source>
</evidence>
<dbReference type="InterPro" id="IPR017529">
    <property type="entry name" value="AcylCoA_ligase_PEP_1"/>
</dbReference>
<dbReference type="InterPro" id="IPR000873">
    <property type="entry name" value="AMP-dep_synth/lig_dom"/>
</dbReference>
<protein>
    <submittedName>
        <fullName evidence="3">Acyl-CoA ligase (AMP-forming), exosortase A system-associated</fullName>
    </submittedName>
</protein>
<dbReference type="Gene3D" id="3.40.50.12780">
    <property type="entry name" value="N-terminal domain of ligase-like"/>
    <property type="match status" value="1"/>
</dbReference>
<keyword evidence="3" id="KW-0436">Ligase</keyword>
<feature type="domain" description="AMP-binding enzyme C-terminal" evidence="2">
    <location>
        <begin position="458"/>
        <end position="535"/>
    </location>
</feature>
<dbReference type="Proteomes" id="UP000259273">
    <property type="component" value="Unassembled WGS sequence"/>
</dbReference>
<evidence type="ECO:0000259" key="1">
    <source>
        <dbReference type="Pfam" id="PF00501"/>
    </source>
</evidence>
<dbReference type="PANTHER" id="PTHR43767">
    <property type="entry name" value="LONG-CHAIN-FATTY-ACID--COA LIGASE"/>
    <property type="match status" value="1"/>
</dbReference>
<gene>
    <name evidence="3" type="ORF">DCP75_12650</name>
</gene>
<reference evidence="3 4" key="1">
    <citation type="journal article" date="2018" name="Nat. Biotechnol.">
        <title>A standardized bacterial taxonomy based on genome phylogeny substantially revises the tree of life.</title>
        <authorList>
            <person name="Parks D.H."/>
            <person name="Chuvochina M."/>
            <person name="Waite D.W."/>
            <person name="Rinke C."/>
            <person name="Skarshewski A."/>
            <person name="Chaumeil P.A."/>
            <person name="Hugenholtz P."/>
        </authorList>
    </citation>
    <scope>NUCLEOTIDE SEQUENCE [LARGE SCALE GENOMIC DNA]</scope>
    <source>
        <strain evidence="3">UBA9158</strain>
    </source>
</reference>
<sequence>MSPCNGGDSGNPRQGEPRVADLIHQFITRAAQVQGSRPALLFRDTVLTYAQVAEQVGNAAHGLLAQELGAAERVAIYLPKQPETVIGIFATAAAGGCFVPVNPVLKPRQVSYILRHSQARVLITSAQRLQQLAAELPACGELHTLVLVDTLAEERREALASELRGLKVIEWQALLAAPPRAPHRRIDTDMTALLYTSGSTGNPKGVVLSHRNMVAGARSVAEYLENTPDDRLLAVLPLSFDAGLSQITTAFSVGASVVLMDYLLPRDVLKAVARYAVTGLAAVPPLWNQLLQLAWPDEVADTLRYVTNTGGAMPVASTRALQDKLPHTRVFLMYGLTEAFRSTYLPPEEVQQRPQSIGKAIPNAEILVVNEAGELCAANEPGELVHRGALVALGYWNDPEKTAERFRPAPGQDPALPLAELAVWSGDQVVRDEEGYLYFVSRKDDMIKTSGYRVSPTEVEEVAYLSGLIAGAAALGLSHAQLGQAIALVVTPSAQANGETLERELLALCQRELPNFMVPSHVIVRAALPHNQNGKIDRRALNAEYASLFQEPTE</sequence>
<evidence type="ECO:0000313" key="4">
    <source>
        <dbReference type="Proteomes" id="UP000259273"/>
    </source>
</evidence>
<dbReference type="InterPro" id="IPR042099">
    <property type="entry name" value="ANL_N_sf"/>
</dbReference>
<dbReference type="Pfam" id="PF00501">
    <property type="entry name" value="AMP-binding"/>
    <property type="match status" value="1"/>
</dbReference>
<dbReference type="InterPro" id="IPR050237">
    <property type="entry name" value="ATP-dep_AMP-bd_enzyme"/>
</dbReference>
<dbReference type="InterPro" id="IPR025110">
    <property type="entry name" value="AMP-bd_C"/>
</dbReference>